<evidence type="ECO:0000313" key="1">
    <source>
        <dbReference type="EMBL" id="SMO50592.1"/>
    </source>
</evidence>
<evidence type="ECO:0000313" key="2">
    <source>
        <dbReference type="Proteomes" id="UP000317557"/>
    </source>
</evidence>
<reference evidence="1 2" key="1">
    <citation type="submission" date="2017-05" db="EMBL/GenBank/DDBJ databases">
        <authorList>
            <person name="Varghese N."/>
            <person name="Submissions S."/>
        </authorList>
    </citation>
    <scope>NUCLEOTIDE SEQUENCE [LARGE SCALE GENOMIC DNA]</scope>
    <source>
        <strain evidence="1 2">DSM 21985</strain>
    </source>
</reference>
<accession>A0A521BTU5</accession>
<dbReference type="RefSeq" id="WP_142453509.1">
    <property type="nucleotide sequence ID" value="NZ_FXTP01000003.1"/>
</dbReference>
<organism evidence="1 2">
    <name type="scientific">Gracilimonas mengyeensis</name>
    <dbReference type="NCBI Taxonomy" id="1302730"/>
    <lineage>
        <taxon>Bacteria</taxon>
        <taxon>Pseudomonadati</taxon>
        <taxon>Balneolota</taxon>
        <taxon>Balneolia</taxon>
        <taxon>Balneolales</taxon>
        <taxon>Balneolaceae</taxon>
        <taxon>Gracilimonas</taxon>
    </lineage>
</organism>
<dbReference type="EMBL" id="FXTP01000003">
    <property type="protein sequence ID" value="SMO50592.1"/>
    <property type="molecule type" value="Genomic_DNA"/>
</dbReference>
<gene>
    <name evidence="1" type="ORF">SAMN06265219_10380</name>
</gene>
<protein>
    <submittedName>
        <fullName evidence="1">Uncharacterized protein</fullName>
    </submittedName>
</protein>
<dbReference type="Proteomes" id="UP000317557">
    <property type="component" value="Unassembled WGS sequence"/>
</dbReference>
<sequence>MYSKHRPLFNHQTAETHFPWLLFPETVGRRAAFFQKIINTKDASVVSNFVENDNIDNGQVNKRSIFSPDTEISLGDTVKVEMRCISTPAYTYSYTLSQISGEGPIGGTIPSNPPSNIAGSNVLGIFMYIPQTWTQVVVVE</sequence>
<name>A0A521BTU5_9BACT</name>
<keyword evidence="2" id="KW-1185">Reference proteome</keyword>
<proteinExistence type="predicted"/>
<dbReference type="AlphaFoldDB" id="A0A521BTU5"/>
<dbReference type="OrthoDB" id="637707at2"/>